<sequence>MSASLGAHPPVHEQLPTKRKRSDDEESSTRKKKALTKVPSTRKSRAASESERVYKDSIKAIEKGIQALDKRVKSLKWPDMNDCILALTIDNYAAAATEHLPNVFKLKGMDNGFTLAFDLTMAIADMSYTDLEKTAKMSGWGDAEASYKELDRVLLSLIPNREKPTTSLASLPEVPLPWTPDGVDPSSSGTGRPGTLHQGWTYAQKIKREKDRREARRVRRETAQDWVSIALAELKEDRDYLDAYGIEGYFPKSIAALEGILSEQSSPGAASPSGGSAWGTSSLHSFEVLMLTASAYSSDPTSSTSSVLSPSSFIFLWRRSVKADAYVKVNRFDHRRLAVIRKGEVA</sequence>
<reference evidence="2 3" key="1">
    <citation type="submission" date="2018-10" db="EMBL/GenBank/DDBJ databases">
        <title>Fifty Aureobasidium pullulans genomes reveal a recombining polyextremotolerant generalist.</title>
        <authorList>
            <person name="Gostincar C."/>
            <person name="Turk M."/>
            <person name="Zajc J."/>
            <person name="Gunde-Cimerman N."/>
        </authorList>
    </citation>
    <scope>NUCLEOTIDE SEQUENCE [LARGE SCALE GENOMIC DNA]</scope>
    <source>
        <strain evidence="2 3">EXF-4256</strain>
    </source>
</reference>
<comment type="caution">
    <text evidence="2">The sequence shown here is derived from an EMBL/GenBank/DDBJ whole genome shotgun (WGS) entry which is preliminary data.</text>
</comment>
<protein>
    <submittedName>
        <fullName evidence="2">Uncharacterized protein</fullName>
    </submittedName>
</protein>
<dbReference type="EMBL" id="QZBJ01000080">
    <property type="protein sequence ID" value="THY70219.1"/>
    <property type="molecule type" value="Genomic_DNA"/>
</dbReference>
<accession>A0A4S9V3S2</accession>
<dbReference type="AlphaFoldDB" id="A0A4S9V3S2"/>
<gene>
    <name evidence="2" type="ORF">D6C94_08794</name>
</gene>
<name>A0A4S9V3S2_AURPU</name>
<dbReference type="Proteomes" id="UP000305064">
    <property type="component" value="Unassembled WGS sequence"/>
</dbReference>
<evidence type="ECO:0000256" key="1">
    <source>
        <dbReference type="SAM" id="MobiDB-lite"/>
    </source>
</evidence>
<proteinExistence type="predicted"/>
<feature type="compositionally biased region" description="Basic residues" evidence="1">
    <location>
        <begin position="30"/>
        <end position="45"/>
    </location>
</feature>
<feature type="region of interest" description="Disordered" evidence="1">
    <location>
        <begin position="1"/>
        <end position="49"/>
    </location>
</feature>
<evidence type="ECO:0000313" key="3">
    <source>
        <dbReference type="Proteomes" id="UP000305064"/>
    </source>
</evidence>
<evidence type="ECO:0000313" key="2">
    <source>
        <dbReference type="EMBL" id="THY70219.1"/>
    </source>
</evidence>
<organism evidence="2 3">
    <name type="scientific">Aureobasidium pullulans</name>
    <name type="common">Black yeast</name>
    <name type="synonym">Pullularia pullulans</name>
    <dbReference type="NCBI Taxonomy" id="5580"/>
    <lineage>
        <taxon>Eukaryota</taxon>
        <taxon>Fungi</taxon>
        <taxon>Dikarya</taxon>
        <taxon>Ascomycota</taxon>
        <taxon>Pezizomycotina</taxon>
        <taxon>Dothideomycetes</taxon>
        <taxon>Dothideomycetidae</taxon>
        <taxon>Dothideales</taxon>
        <taxon>Saccotheciaceae</taxon>
        <taxon>Aureobasidium</taxon>
    </lineage>
</organism>